<dbReference type="RefSeq" id="WP_125671293.1">
    <property type="nucleotide sequence ID" value="NZ_RCOS01000080.1"/>
</dbReference>
<comment type="similarity">
    <text evidence="1">Belongs to the complex I 30 kDa subunit family.</text>
</comment>
<protein>
    <submittedName>
        <fullName evidence="3">NADH-quinone oxidoreductase subunit C</fullName>
    </submittedName>
</protein>
<reference evidence="3 5" key="1">
    <citation type="submission" date="2018-10" db="EMBL/GenBank/DDBJ databases">
        <title>Co-occurring genomic capacity for anaerobic methane metabolism and dissimilatory sulfite reduction discovered in the Korarchaeota.</title>
        <authorList>
            <person name="Mckay L.J."/>
            <person name="Dlakic M."/>
            <person name="Fields M.W."/>
            <person name="Delmont T.O."/>
            <person name="Eren A.M."/>
            <person name="Jay Z.J."/>
            <person name="Klingelsmith K.B."/>
            <person name="Rusch D.B."/>
            <person name="Inskeep W.P."/>
        </authorList>
    </citation>
    <scope>NUCLEOTIDE SEQUENCE [LARGE SCALE GENOMIC DNA]</scope>
    <source>
        <strain evidence="3 5">MDKW</strain>
    </source>
</reference>
<accession>A0A429GMI7</accession>
<dbReference type="PANTHER" id="PTHR10884:SF14">
    <property type="entry name" value="NADH DEHYDROGENASE [UBIQUINONE] IRON-SULFUR PROTEIN 3, MITOCHONDRIAL"/>
    <property type="match status" value="1"/>
</dbReference>
<comment type="caution">
    <text evidence="3">The sequence shown here is derived from an EMBL/GenBank/DDBJ whole genome shotgun (WGS) entry which is preliminary data.</text>
</comment>
<dbReference type="Proteomes" id="UP000277582">
    <property type="component" value="Unassembled WGS sequence"/>
</dbReference>
<dbReference type="Proteomes" id="UP000316217">
    <property type="component" value="Unassembled WGS sequence"/>
</dbReference>
<dbReference type="Gene3D" id="3.30.460.80">
    <property type="entry name" value="NADH:ubiquinone oxidoreductase, 30kDa subunit"/>
    <property type="match status" value="1"/>
</dbReference>
<organism evidence="3 5">
    <name type="scientific">Candidatus Methanodesulfokora washburnensis</name>
    <dbReference type="NCBI Taxonomy" id="2478471"/>
    <lineage>
        <taxon>Archaea</taxon>
        <taxon>Thermoproteota</taxon>
        <taxon>Candidatus Korarchaeia</taxon>
        <taxon>Candidatus Korarchaeia incertae sedis</taxon>
        <taxon>Candidatus Methanodesulfokora</taxon>
    </lineage>
</organism>
<dbReference type="Pfam" id="PF00329">
    <property type="entry name" value="Complex1_30kDa"/>
    <property type="match status" value="1"/>
</dbReference>
<sequence>MRIDELKQKIEGELRDLKAEIEARDPNVVNIRASRDDVIEIARRLSSIGFDHVKAVTAVDRGDIFEVDYIISSYLGDLSYYLVNLKISLPRDDPRAPSLVEIWPSVLYQEHEEHEMMGIYFEGHPRMGRKLLLPENYEGIPPLRKEFKIKTEGIDYGG</sequence>
<evidence type="ECO:0000313" key="4">
    <source>
        <dbReference type="EMBL" id="RZN63022.1"/>
    </source>
</evidence>
<feature type="domain" description="NADH:ubiquinone oxidoreductase 30kDa subunit" evidence="2">
    <location>
        <begin position="32"/>
        <end position="151"/>
    </location>
</feature>
<dbReference type="GO" id="GO:0008137">
    <property type="term" value="F:NADH dehydrogenase (ubiquinone) activity"/>
    <property type="evidence" value="ECO:0007669"/>
    <property type="project" value="InterPro"/>
</dbReference>
<evidence type="ECO:0000313" key="5">
    <source>
        <dbReference type="Proteomes" id="UP000277582"/>
    </source>
</evidence>
<evidence type="ECO:0000313" key="3">
    <source>
        <dbReference type="EMBL" id="RSN75080.1"/>
    </source>
</evidence>
<dbReference type="EMBL" id="RCOS01000080">
    <property type="protein sequence ID" value="RSN75080.1"/>
    <property type="molecule type" value="Genomic_DNA"/>
</dbReference>
<dbReference type="SUPFAM" id="SSF143243">
    <property type="entry name" value="Nqo5-like"/>
    <property type="match status" value="1"/>
</dbReference>
<dbReference type="InterPro" id="IPR001268">
    <property type="entry name" value="NADH_UbQ_OxRdtase_30kDa_su"/>
</dbReference>
<evidence type="ECO:0000256" key="1">
    <source>
        <dbReference type="ARBA" id="ARBA00007569"/>
    </source>
</evidence>
<dbReference type="EMBL" id="RXII01000027">
    <property type="protein sequence ID" value="RZN63022.1"/>
    <property type="molecule type" value="Genomic_DNA"/>
</dbReference>
<dbReference type="PANTHER" id="PTHR10884">
    <property type="entry name" value="NADH DEHYDROGENASE UBIQUINONE IRON-SULFUR PROTEIN 3"/>
    <property type="match status" value="1"/>
</dbReference>
<keyword evidence="5" id="KW-1185">Reference proteome</keyword>
<gene>
    <name evidence="3" type="ORF">D6D85_06930</name>
    <name evidence="4" type="ORF">EF810_01590</name>
</gene>
<reference evidence="4 6" key="2">
    <citation type="journal article" date="2019" name="Nat. Microbiol.">
        <title>Wide diversity of methane and short-chain alkane metabolisms in uncultured archaea.</title>
        <authorList>
            <person name="Borrel G."/>
            <person name="Adam P.S."/>
            <person name="McKay L.J."/>
            <person name="Chen L.X."/>
            <person name="Sierra-Garcia I.N."/>
            <person name="Sieber C.M."/>
            <person name="Letourneur Q."/>
            <person name="Ghozlane A."/>
            <person name="Andersen G.L."/>
            <person name="Li W.J."/>
            <person name="Hallam S.J."/>
            <person name="Muyzer G."/>
            <person name="de Oliveira V.M."/>
            <person name="Inskeep W.P."/>
            <person name="Banfield J.F."/>
            <person name="Gribaldo S."/>
        </authorList>
    </citation>
    <scope>NUCLEOTIDE SEQUENCE [LARGE SCALE GENOMIC DNA]</scope>
    <source>
        <strain evidence="4">NM4</strain>
    </source>
</reference>
<dbReference type="InterPro" id="IPR037232">
    <property type="entry name" value="NADH_quin_OxRdtase_su_C/D-like"/>
</dbReference>
<evidence type="ECO:0000259" key="2">
    <source>
        <dbReference type="Pfam" id="PF00329"/>
    </source>
</evidence>
<evidence type="ECO:0000313" key="6">
    <source>
        <dbReference type="Proteomes" id="UP000316217"/>
    </source>
</evidence>
<proteinExistence type="inferred from homology"/>
<name>A0A429GMI7_9CREN</name>
<dbReference type="AlphaFoldDB" id="A0A429GMI7"/>
<dbReference type="OrthoDB" id="43567at2157"/>